<proteinExistence type="predicted"/>
<name>A0A845PUV5_9FLAO</name>
<keyword evidence="2" id="KW-1185">Reference proteome</keyword>
<evidence type="ECO:0000313" key="1">
    <source>
        <dbReference type="EMBL" id="NAW50781.1"/>
    </source>
</evidence>
<organism evidence="1 2">
    <name type="scientific">Elizabethkingia argenteiflava</name>
    <dbReference type="NCBI Taxonomy" id="2681556"/>
    <lineage>
        <taxon>Bacteria</taxon>
        <taxon>Pseudomonadati</taxon>
        <taxon>Bacteroidota</taxon>
        <taxon>Flavobacteriia</taxon>
        <taxon>Flavobacteriales</taxon>
        <taxon>Weeksellaceae</taxon>
        <taxon>Elizabethkingia</taxon>
    </lineage>
</organism>
<accession>A0A845PUV5</accession>
<dbReference type="Proteomes" id="UP000553459">
    <property type="component" value="Unassembled WGS sequence"/>
</dbReference>
<gene>
    <name evidence="1" type="ORF">GNY06_05080</name>
</gene>
<protein>
    <submittedName>
        <fullName evidence="1">Uncharacterized protein</fullName>
    </submittedName>
</protein>
<evidence type="ECO:0000313" key="2">
    <source>
        <dbReference type="Proteomes" id="UP000553459"/>
    </source>
</evidence>
<dbReference type="AlphaFoldDB" id="A0A845PUV5"/>
<sequence length="133" mass="15653">MSNTVKKELEKSHLERINIDNLQHGLDSEGRDMPFYSNSEYGFKKFASNPKNRGHWDLKNTGQYYSGIKYTVRKDVVKFSQVYNNKKITWLDMMLEKANRTPLGLEKQQFIEIQKDIIPKVRIQILNIINNGM</sequence>
<dbReference type="EMBL" id="JAAABJ010000439">
    <property type="protein sequence ID" value="NAW50781.1"/>
    <property type="molecule type" value="Genomic_DNA"/>
</dbReference>
<comment type="caution">
    <text evidence="1">The sequence shown here is derived from an EMBL/GenBank/DDBJ whole genome shotgun (WGS) entry which is preliminary data.</text>
</comment>
<reference evidence="1 2" key="1">
    <citation type="submission" date="2019-11" db="EMBL/GenBank/DDBJ databases">
        <title>Characterization of Elizabethkingia argenteiflava sp. nov., isolated from inner surface of Soybean Pods.</title>
        <authorList>
            <person name="Mo S."/>
        </authorList>
    </citation>
    <scope>NUCLEOTIDE SEQUENCE [LARGE SCALE GENOMIC DNA]</scope>
    <source>
        <strain evidence="1 2">YB22</strain>
    </source>
</reference>